<dbReference type="Pfam" id="PF12161">
    <property type="entry name" value="HsdM_N"/>
    <property type="match status" value="1"/>
</dbReference>
<dbReference type="Gene3D" id="1.20.1260.30">
    <property type="match status" value="1"/>
</dbReference>
<evidence type="ECO:0000256" key="5">
    <source>
        <dbReference type="ARBA" id="ARBA00022691"/>
    </source>
</evidence>
<evidence type="ECO:0000313" key="11">
    <source>
        <dbReference type="Proteomes" id="UP001500795"/>
    </source>
</evidence>
<feature type="domain" description="DNA methylase adenine-specific" evidence="8">
    <location>
        <begin position="132"/>
        <end position="461"/>
    </location>
</feature>
<comment type="similarity">
    <text evidence="1">Belongs to the N(4)/N(6)-methyltransferase family.</text>
</comment>
<keyword evidence="3 10" id="KW-0489">Methyltransferase</keyword>
<dbReference type="Pfam" id="PF02384">
    <property type="entry name" value="N6_Mtase"/>
    <property type="match status" value="1"/>
</dbReference>
<dbReference type="SUPFAM" id="SSF53335">
    <property type="entry name" value="S-adenosyl-L-methionine-dependent methyltransferases"/>
    <property type="match status" value="1"/>
</dbReference>
<reference evidence="11" key="1">
    <citation type="journal article" date="2019" name="Int. J. Syst. Evol. Microbiol.">
        <title>The Global Catalogue of Microorganisms (GCM) 10K type strain sequencing project: providing services to taxonomists for standard genome sequencing and annotation.</title>
        <authorList>
            <consortium name="The Broad Institute Genomics Platform"/>
            <consortium name="The Broad Institute Genome Sequencing Center for Infectious Disease"/>
            <person name="Wu L."/>
            <person name="Ma J."/>
        </authorList>
    </citation>
    <scope>NUCLEOTIDE SEQUENCE [LARGE SCALE GENOMIC DNA]</scope>
    <source>
        <strain evidence="11">JCM 17110</strain>
    </source>
</reference>
<sequence length="542" mass="59802">MTNNDIVQKLWNLCDVLRDDGISYSDYVTELVLLLFIKMVHENTESGTLKEHPLPEGCRWTDLNGKSGINLLNDYKRILLSLSTGKDGDGNLVHGDPLISAIYADAQTRLSEPRHLEQMIKNLDQIDWFSAQKDGLGDLYEGLLEKNAGETKSGAGQYFTPRTLINAMVRCIKPRPGEVIQDPAAGTAGFLIAADQYIKEQTDDLFDLTAAEQRFHKNKAFVGIELVSGTRRLALMNCLLHGMEGDGEGVVHLGNALGQAGSALAKADVILANPPFGTAKGGDASITRDDLTYKTSNKQLAFLQHIYRNLKPGGRAAVVLPDNVLFEAGVGTEVRRDLMDKCNLHTILRLPTGIFYAQGVKTNVLFFTKGSSLDKYQSESCTDNVWVYDLRTNMPSFGKRSPFGEQHLKSFEAVYGDKPDGTSPRTEGEWSFGAEDIDLVPEAREADENQNVDEHLAHSRWRCFSRDWIREHKGDSLDISWLKDKDSVDAASLPEPNVLAGEAMSELVQALGELDALMRELGAGDEADAQRVLLKEMLGEGE</sequence>
<dbReference type="InterPro" id="IPR022749">
    <property type="entry name" value="D12N6_MeTrfase_N"/>
</dbReference>
<evidence type="ECO:0000313" key="10">
    <source>
        <dbReference type="EMBL" id="GAA3528430.1"/>
    </source>
</evidence>
<evidence type="ECO:0000256" key="6">
    <source>
        <dbReference type="ARBA" id="ARBA00022747"/>
    </source>
</evidence>
<keyword evidence="11" id="KW-1185">Reference proteome</keyword>
<evidence type="ECO:0000256" key="7">
    <source>
        <dbReference type="ARBA" id="ARBA00047942"/>
    </source>
</evidence>
<dbReference type="PRINTS" id="PR00507">
    <property type="entry name" value="N12N6MTFRASE"/>
</dbReference>
<organism evidence="10 11">
    <name type="scientific">Zobellella aerophila</name>
    <dbReference type="NCBI Taxonomy" id="870480"/>
    <lineage>
        <taxon>Bacteria</taxon>
        <taxon>Pseudomonadati</taxon>
        <taxon>Pseudomonadota</taxon>
        <taxon>Gammaproteobacteria</taxon>
        <taxon>Aeromonadales</taxon>
        <taxon>Aeromonadaceae</taxon>
        <taxon>Zobellella</taxon>
    </lineage>
</organism>
<keyword evidence="6" id="KW-0680">Restriction system</keyword>
<dbReference type="EMBL" id="BAABCX010000001">
    <property type="protein sequence ID" value="GAA3528430.1"/>
    <property type="molecule type" value="Genomic_DNA"/>
</dbReference>
<dbReference type="Gene3D" id="3.40.50.150">
    <property type="entry name" value="Vaccinia Virus protein VP39"/>
    <property type="match status" value="1"/>
</dbReference>
<evidence type="ECO:0000256" key="1">
    <source>
        <dbReference type="ARBA" id="ARBA00006594"/>
    </source>
</evidence>
<keyword evidence="4" id="KW-0808">Transferase</keyword>
<evidence type="ECO:0000259" key="9">
    <source>
        <dbReference type="Pfam" id="PF12161"/>
    </source>
</evidence>
<dbReference type="InterPro" id="IPR051537">
    <property type="entry name" value="DNA_Adenine_Mtase"/>
</dbReference>
<evidence type="ECO:0000259" key="8">
    <source>
        <dbReference type="Pfam" id="PF02384"/>
    </source>
</evidence>
<gene>
    <name evidence="10" type="ORF">GCM10022394_04500</name>
</gene>
<dbReference type="Proteomes" id="UP001500795">
    <property type="component" value="Unassembled WGS sequence"/>
</dbReference>
<dbReference type="PROSITE" id="PS00092">
    <property type="entry name" value="N6_MTASE"/>
    <property type="match status" value="1"/>
</dbReference>
<dbReference type="InterPro" id="IPR003356">
    <property type="entry name" value="DNA_methylase_A-5"/>
</dbReference>
<name>A0ABP6V3Z4_9GAMM</name>
<dbReference type="GO" id="GO:0032259">
    <property type="term" value="P:methylation"/>
    <property type="evidence" value="ECO:0007669"/>
    <property type="project" value="UniProtKB-KW"/>
</dbReference>
<accession>A0ABP6V3Z4</accession>
<comment type="caution">
    <text evidence="10">The sequence shown here is derived from an EMBL/GenBank/DDBJ whole genome shotgun (WGS) entry which is preliminary data.</text>
</comment>
<feature type="domain" description="N6 adenine-specific DNA methyltransferase N-terminal" evidence="9">
    <location>
        <begin position="7"/>
        <end position="122"/>
    </location>
</feature>
<comment type="catalytic activity">
    <reaction evidence="7">
        <text>a 2'-deoxyadenosine in DNA + S-adenosyl-L-methionine = an N(6)-methyl-2'-deoxyadenosine in DNA + S-adenosyl-L-homocysteine + H(+)</text>
        <dbReference type="Rhea" id="RHEA:15197"/>
        <dbReference type="Rhea" id="RHEA-COMP:12418"/>
        <dbReference type="Rhea" id="RHEA-COMP:12419"/>
        <dbReference type="ChEBI" id="CHEBI:15378"/>
        <dbReference type="ChEBI" id="CHEBI:57856"/>
        <dbReference type="ChEBI" id="CHEBI:59789"/>
        <dbReference type="ChEBI" id="CHEBI:90615"/>
        <dbReference type="ChEBI" id="CHEBI:90616"/>
        <dbReference type="EC" id="2.1.1.72"/>
    </reaction>
</comment>
<dbReference type="RefSeq" id="WP_344954307.1">
    <property type="nucleotide sequence ID" value="NZ_BAABCX010000001.1"/>
</dbReference>
<dbReference type="InterPro" id="IPR002052">
    <property type="entry name" value="DNA_methylase_N6_adenine_CS"/>
</dbReference>
<dbReference type="InterPro" id="IPR029063">
    <property type="entry name" value="SAM-dependent_MTases_sf"/>
</dbReference>
<dbReference type="EC" id="2.1.1.72" evidence="2"/>
<dbReference type="PANTHER" id="PTHR42933:SF4">
    <property type="entry name" value="TYPE I RESTRICTION ENZYME ECOKI METHYLASE SUBUNIT"/>
    <property type="match status" value="1"/>
</dbReference>
<evidence type="ECO:0000256" key="4">
    <source>
        <dbReference type="ARBA" id="ARBA00022679"/>
    </source>
</evidence>
<dbReference type="PANTHER" id="PTHR42933">
    <property type="entry name" value="SLR6095 PROTEIN"/>
    <property type="match status" value="1"/>
</dbReference>
<dbReference type="InterPro" id="IPR038333">
    <property type="entry name" value="T1MK-like_N_sf"/>
</dbReference>
<evidence type="ECO:0000256" key="3">
    <source>
        <dbReference type="ARBA" id="ARBA00022603"/>
    </source>
</evidence>
<keyword evidence="5" id="KW-0949">S-adenosyl-L-methionine</keyword>
<protein>
    <recommendedName>
        <fullName evidence="2">site-specific DNA-methyltransferase (adenine-specific)</fullName>
        <ecNumber evidence="2">2.1.1.72</ecNumber>
    </recommendedName>
</protein>
<evidence type="ECO:0000256" key="2">
    <source>
        <dbReference type="ARBA" id="ARBA00011900"/>
    </source>
</evidence>
<proteinExistence type="inferred from homology"/>
<dbReference type="GO" id="GO:0008168">
    <property type="term" value="F:methyltransferase activity"/>
    <property type="evidence" value="ECO:0007669"/>
    <property type="project" value="UniProtKB-KW"/>
</dbReference>